<organism evidence="7 8">
    <name type="scientific">Neogobius melanostomus</name>
    <name type="common">round goby</name>
    <dbReference type="NCBI Taxonomy" id="47308"/>
    <lineage>
        <taxon>Eukaryota</taxon>
        <taxon>Metazoa</taxon>
        <taxon>Chordata</taxon>
        <taxon>Craniata</taxon>
        <taxon>Vertebrata</taxon>
        <taxon>Euteleostomi</taxon>
        <taxon>Actinopterygii</taxon>
        <taxon>Neopterygii</taxon>
        <taxon>Teleostei</taxon>
        <taxon>Neoteleostei</taxon>
        <taxon>Acanthomorphata</taxon>
        <taxon>Gobiaria</taxon>
        <taxon>Gobiiformes</taxon>
        <taxon>Gobioidei</taxon>
        <taxon>Gobiidae</taxon>
        <taxon>Benthophilinae</taxon>
        <taxon>Neogobiini</taxon>
        <taxon>Neogobius</taxon>
    </lineage>
</organism>
<keyword evidence="3" id="KW-0720">Serine protease</keyword>
<dbReference type="Ensembl" id="ENSNMLT00000045939.1">
    <property type="protein sequence ID" value="ENSNMLP00000041327.1"/>
    <property type="gene ID" value="ENSNMLG00000025309.1"/>
</dbReference>
<protein>
    <recommendedName>
        <fullName evidence="5">trypsin</fullName>
        <ecNumber evidence="5">3.4.21.4</ecNumber>
    </recommendedName>
</protein>
<accession>A0A8C6UU49</accession>
<reference evidence="7" key="1">
    <citation type="submission" date="2025-08" db="UniProtKB">
        <authorList>
            <consortium name="Ensembl"/>
        </authorList>
    </citation>
    <scope>IDENTIFICATION</scope>
</reference>
<dbReference type="CDD" id="cd00190">
    <property type="entry name" value="Tryp_SPc"/>
    <property type="match status" value="1"/>
</dbReference>
<feature type="domain" description="Peptidase S1" evidence="6">
    <location>
        <begin position="21"/>
        <end position="180"/>
    </location>
</feature>
<dbReference type="InterPro" id="IPR018114">
    <property type="entry name" value="TRYPSIN_HIS"/>
</dbReference>
<dbReference type="GO" id="GO:0004252">
    <property type="term" value="F:serine-type endopeptidase activity"/>
    <property type="evidence" value="ECO:0007669"/>
    <property type="project" value="UniProtKB-EC"/>
</dbReference>
<reference evidence="7" key="2">
    <citation type="submission" date="2025-09" db="UniProtKB">
        <authorList>
            <consortium name="Ensembl"/>
        </authorList>
    </citation>
    <scope>IDENTIFICATION</scope>
</reference>
<evidence type="ECO:0000256" key="3">
    <source>
        <dbReference type="ARBA" id="ARBA00022825"/>
    </source>
</evidence>
<keyword evidence="8" id="KW-1185">Reference proteome</keyword>
<dbReference type="AlphaFoldDB" id="A0A8C6UU49"/>
<dbReference type="PROSITE" id="PS50240">
    <property type="entry name" value="TRYPSIN_DOM"/>
    <property type="match status" value="1"/>
</dbReference>
<dbReference type="InterPro" id="IPR043504">
    <property type="entry name" value="Peptidase_S1_PA_chymotrypsin"/>
</dbReference>
<dbReference type="InterPro" id="IPR001254">
    <property type="entry name" value="Trypsin_dom"/>
</dbReference>
<dbReference type="EC" id="3.4.21.4" evidence="5"/>
<evidence type="ECO:0000259" key="6">
    <source>
        <dbReference type="PROSITE" id="PS50240"/>
    </source>
</evidence>
<dbReference type="SUPFAM" id="SSF50494">
    <property type="entry name" value="Trypsin-like serine proteases"/>
    <property type="match status" value="1"/>
</dbReference>
<evidence type="ECO:0000313" key="7">
    <source>
        <dbReference type="Ensembl" id="ENSNMLP00000041327.1"/>
    </source>
</evidence>
<evidence type="ECO:0000256" key="5">
    <source>
        <dbReference type="ARBA" id="ARBA00038868"/>
    </source>
</evidence>
<name>A0A8C6UU49_9GOBI</name>
<dbReference type="Gene3D" id="2.40.10.10">
    <property type="entry name" value="Trypsin-like serine proteases"/>
    <property type="match status" value="3"/>
</dbReference>
<evidence type="ECO:0000256" key="2">
    <source>
        <dbReference type="ARBA" id="ARBA00022801"/>
    </source>
</evidence>
<dbReference type="GO" id="GO:0006508">
    <property type="term" value="P:proteolysis"/>
    <property type="evidence" value="ECO:0007669"/>
    <property type="project" value="UniProtKB-KW"/>
</dbReference>
<keyword evidence="2" id="KW-0378">Hydrolase</keyword>
<proteinExistence type="predicted"/>
<dbReference type="Pfam" id="PF00089">
    <property type="entry name" value="Trypsin"/>
    <property type="match status" value="2"/>
</dbReference>
<sequence length="183" mass="20515">PFLRKWLVSVGGDEVDKEGRIIGGSIVDANSISFQASLQYLKQHFCGGTLVHEQWVLSAAHCWRPLSPKLRSVSVYLYPSCRYFYYYRITENMVCAGSWEGGKDSCQVRKSHDSGRLTVVCADLIVKSSVLFQGDSGGPLICNGQLQGIVSWGIGCAYRYYPGVYTRVENFIDWINTVLMNHT</sequence>
<dbReference type="SMART" id="SM00020">
    <property type="entry name" value="Tryp_SPc"/>
    <property type="match status" value="1"/>
</dbReference>
<dbReference type="PRINTS" id="PR00722">
    <property type="entry name" value="CHYMOTRYPSIN"/>
</dbReference>
<evidence type="ECO:0000256" key="1">
    <source>
        <dbReference type="ARBA" id="ARBA00022670"/>
    </source>
</evidence>
<dbReference type="PROSITE" id="PS00134">
    <property type="entry name" value="TRYPSIN_HIS"/>
    <property type="match status" value="1"/>
</dbReference>
<dbReference type="InterPro" id="IPR009003">
    <property type="entry name" value="Peptidase_S1_PA"/>
</dbReference>
<dbReference type="PANTHER" id="PTHR24264">
    <property type="entry name" value="TRYPSIN-RELATED"/>
    <property type="match status" value="1"/>
</dbReference>
<comment type="catalytic activity">
    <reaction evidence="4">
        <text>Preferential cleavage: Arg-|-Xaa, Lys-|-Xaa.</text>
        <dbReference type="EC" id="3.4.21.4"/>
    </reaction>
</comment>
<evidence type="ECO:0000313" key="8">
    <source>
        <dbReference type="Proteomes" id="UP000694523"/>
    </source>
</evidence>
<dbReference type="PANTHER" id="PTHR24264:SF58">
    <property type="entry name" value="SI:DKEY-33M11.8-RELATED"/>
    <property type="match status" value="1"/>
</dbReference>
<dbReference type="InterPro" id="IPR001314">
    <property type="entry name" value="Peptidase_S1A"/>
</dbReference>
<dbReference type="GO" id="GO:0005615">
    <property type="term" value="C:extracellular space"/>
    <property type="evidence" value="ECO:0007669"/>
    <property type="project" value="TreeGrafter"/>
</dbReference>
<dbReference type="InterPro" id="IPR050127">
    <property type="entry name" value="Serine_Proteases_S1"/>
</dbReference>
<keyword evidence="1" id="KW-0645">Protease</keyword>
<evidence type="ECO:0000256" key="4">
    <source>
        <dbReference type="ARBA" id="ARBA00036320"/>
    </source>
</evidence>
<dbReference type="Proteomes" id="UP000694523">
    <property type="component" value="Unplaced"/>
</dbReference>